<reference evidence="2" key="1">
    <citation type="journal article" date="2018" name="Data Brief">
        <title>Genome sequence data from 17 accessions of Ensete ventricosum, a staple food crop for millions in Ethiopia.</title>
        <authorList>
            <person name="Yemataw Z."/>
            <person name="Muzemil S."/>
            <person name="Ambachew D."/>
            <person name="Tripathi L."/>
            <person name="Tesfaye K."/>
            <person name="Chala A."/>
            <person name="Farbos A."/>
            <person name="O'Neill P."/>
            <person name="Moore K."/>
            <person name="Grant M."/>
            <person name="Studholme D.J."/>
        </authorList>
    </citation>
    <scope>NUCLEOTIDE SEQUENCE [LARGE SCALE GENOMIC DNA]</scope>
    <source>
        <tissue evidence="2">Leaf</tissue>
    </source>
</reference>
<gene>
    <name evidence="2" type="ORF">BHM03_00026744</name>
</gene>
<feature type="region of interest" description="Disordered" evidence="1">
    <location>
        <begin position="1"/>
        <end position="140"/>
    </location>
</feature>
<name>A0A445MHC2_ENSVE</name>
<evidence type="ECO:0000256" key="1">
    <source>
        <dbReference type="SAM" id="MobiDB-lite"/>
    </source>
</evidence>
<dbReference type="EMBL" id="KV875975">
    <property type="protein sequence ID" value="RZR73650.1"/>
    <property type="molecule type" value="Genomic_DNA"/>
</dbReference>
<protein>
    <submittedName>
        <fullName evidence="2">Uncharacterized protein</fullName>
    </submittedName>
</protein>
<evidence type="ECO:0000313" key="2">
    <source>
        <dbReference type="EMBL" id="RZR73650.1"/>
    </source>
</evidence>
<accession>A0A445MHC2</accession>
<dbReference type="Proteomes" id="UP000290560">
    <property type="component" value="Unassembled WGS sequence"/>
</dbReference>
<organism evidence="2">
    <name type="scientific">Ensete ventricosum</name>
    <name type="common">Abyssinian banana</name>
    <name type="synonym">Musa ensete</name>
    <dbReference type="NCBI Taxonomy" id="4639"/>
    <lineage>
        <taxon>Eukaryota</taxon>
        <taxon>Viridiplantae</taxon>
        <taxon>Streptophyta</taxon>
        <taxon>Embryophyta</taxon>
        <taxon>Tracheophyta</taxon>
        <taxon>Spermatophyta</taxon>
        <taxon>Magnoliopsida</taxon>
        <taxon>Liliopsida</taxon>
        <taxon>Zingiberales</taxon>
        <taxon>Musaceae</taxon>
        <taxon>Ensete</taxon>
    </lineage>
</organism>
<sequence>MLPLRFPNSGIRAKAARRRGGQSPSRAGHPRPGQLRPRHPTRGRPATAKAPLRGSRQHARSPAGMAGAYRGGTCRRRQCPWPGRRGWLSTTRLKGAAPWPGLSPTRVAAPAGAVPSREVPPEGSSAYLRGAAHTDSMQRR</sequence>
<dbReference type="AlphaFoldDB" id="A0A445MHC2"/>
<proteinExistence type="predicted"/>